<evidence type="ECO:0000313" key="4">
    <source>
        <dbReference type="EMBL" id="AND40701.1"/>
    </source>
</evidence>
<dbReference type="Gene3D" id="1.10.10.10">
    <property type="entry name" value="Winged helix-like DNA-binding domain superfamily/Winged helix DNA-binding domain"/>
    <property type="match status" value="1"/>
</dbReference>
<comment type="similarity">
    <text evidence="2">Belongs to the ROK (NagC/XylR) family.</text>
</comment>
<dbReference type="SUPFAM" id="SSF53067">
    <property type="entry name" value="Actin-like ATPase domain"/>
    <property type="match status" value="1"/>
</dbReference>
<accession>A0A161JBS1</accession>
<protein>
    <submittedName>
        <fullName evidence="4">ROK family protein</fullName>
    </submittedName>
</protein>
<dbReference type="Pfam" id="PF13412">
    <property type="entry name" value="HTH_24"/>
    <property type="match status" value="1"/>
</dbReference>
<dbReference type="Pfam" id="PF00480">
    <property type="entry name" value="ROK"/>
    <property type="match status" value="1"/>
</dbReference>
<evidence type="ECO:0000256" key="1">
    <source>
        <dbReference type="ARBA" id="ARBA00002486"/>
    </source>
</evidence>
<dbReference type="Proteomes" id="UP000077856">
    <property type="component" value="Chromosome"/>
</dbReference>
<keyword evidence="3" id="KW-0119">Carbohydrate metabolism</keyword>
<dbReference type="AlphaFoldDB" id="A0A161JBS1"/>
<name>A0A161JBS1_9BACI</name>
<dbReference type="eggNOG" id="COG1940">
    <property type="taxonomic scope" value="Bacteria"/>
</dbReference>
<dbReference type="InterPro" id="IPR000600">
    <property type="entry name" value="ROK"/>
</dbReference>
<keyword evidence="3" id="KW-0859">Xylose metabolism</keyword>
<dbReference type="Gene3D" id="3.30.420.40">
    <property type="match status" value="2"/>
</dbReference>
<dbReference type="PANTHER" id="PTHR18964">
    <property type="entry name" value="ROK (REPRESSOR, ORF, KINASE) FAMILY"/>
    <property type="match status" value="1"/>
</dbReference>
<evidence type="ECO:0000256" key="2">
    <source>
        <dbReference type="ARBA" id="ARBA00006479"/>
    </source>
</evidence>
<dbReference type="InterPro" id="IPR036388">
    <property type="entry name" value="WH-like_DNA-bd_sf"/>
</dbReference>
<dbReference type="InterPro" id="IPR043129">
    <property type="entry name" value="ATPase_NBD"/>
</dbReference>
<dbReference type="STRING" id="1196031.A361_16590"/>
<proteinExistence type="inferred from homology"/>
<dbReference type="InterPro" id="IPR036390">
    <property type="entry name" value="WH_DNA-bd_sf"/>
</dbReference>
<dbReference type="SUPFAM" id="SSF46785">
    <property type="entry name" value="Winged helix' DNA-binding domain"/>
    <property type="match status" value="1"/>
</dbReference>
<evidence type="ECO:0000256" key="3">
    <source>
        <dbReference type="ARBA" id="ARBA00022629"/>
    </source>
</evidence>
<dbReference type="GO" id="GO:0042732">
    <property type="term" value="P:D-xylose metabolic process"/>
    <property type="evidence" value="ECO:0007669"/>
    <property type="project" value="UniProtKB-KW"/>
</dbReference>
<gene>
    <name evidence="4" type="ORF">A361_16590</name>
</gene>
<comment type="function">
    <text evidence="1">Transcriptional repressor of xylose-utilizing enzymes.</text>
</comment>
<dbReference type="PANTHER" id="PTHR18964:SF149">
    <property type="entry name" value="BIFUNCTIONAL UDP-N-ACETYLGLUCOSAMINE 2-EPIMERASE_N-ACETYLMANNOSAMINE KINASE"/>
    <property type="match status" value="1"/>
</dbReference>
<reference evidence="4 5" key="1">
    <citation type="submission" date="2016-04" db="EMBL/GenBank/DDBJ databases">
        <title>Complete genome sequence of Bacillus oceanisediminis strain 2691.</title>
        <authorList>
            <person name="Jeong H."/>
            <person name="Kim H.J."/>
            <person name="Lee D.-W."/>
        </authorList>
    </citation>
    <scope>NUCLEOTIDE SEQUENCE [LARGE SCALE GENOMIC DNA]</scope>
    <source>
        <strain evidence="4 5">2691</strain>
    </source>
</reference>
<dbReference type="KEGG" id="bon:A361_16590"/>
<dbReference type="RefSeq" id="WP_019382310.1">
    <property type="nucleotide sequence ID" value="NZ_CP015506.1"/>
</dbReference>
<sequence>MEKHDQLLMKRQNKNLVLDILKTKSPISRIDIAKMTGMSPTSITRIVTELQLQGYLRETEAVASGVGRKATLLEVRGDVLYTVGIEIDKSLLKVGIVNYIGEMVSLHKSKRNESESYMETLHKIDAVIRKIMDENEIPAAKIMGLAVGLPGYIDYKNGIVKISDQLKWKDASLAEDLQKLTSFNVIVDNELKMKIVAESFTGKAKNSQNSILIGIGSGIGSSIMLNGDIYRGETNNAGEIGHTVIDPTGNVCNCGKIGCLATYISEGAILADSRKVKDISSIKDVFQSYRDREPWALNIMDRASTYIALAISNLLCLYNPEVIILSGNTIEKLPEMKQAIEQKCELYIWEPLKQSVRIVYSELSENGVVLGAAIQAQNLMLELE</sequence>
<evidence type="ECO:0000313" key="5">
    <source>
        <dbReference type="Proteomes" id="UP000077856"/>
    </source>
</evidence>
<organism evidence="4 5">
    <name type="scientific">Cytobacillus oceanisediminis 2691</name>
    <dbReference type="NCBI Taxonomy" id="1196031"/>
    <lineage>
        <taxon>Bacteria</taxon>
        <taxon>Bacillati</taxon>
        <taxon>Bacillota</taxon>
        <taxon>Bacilli</taxon>
        <taxon>Bacillales</taxon>
        <taxon>Bacillaceae</taxon>
        <taxon>Cytobacillus</taxon>
    </lineage>
</organism>
<dbReference type="EMBL" id="CP015506">
    <property type="protein sequence ID" value="AND40701.1"/>
    <property type="molecule type" value="Genomic_DNA"/>
</dbReference>